<dbReference type="InParanoid" id="Q23KI5"/>
<dbReference type="AlphaFoldDB" id="Q23KI5"/>
<name>Q23KI5_TETTS</name>
<evidence type="ECO:0000313" key="1">
    <source>
        <dbReference type="EMBL" id="EAR96858.2"/>
    </source>
</evidence>
<dbReference type="KEGG" id="tet:TTHERM_00193500"/>
<gene>
    <name evidence="1" type="ORF">TTHERM_00193500</name>
</gene>
<evidence type="ECO:0000313" key="2">
    <source>
        <dbReference type="Proteomes" id="UP000009168"/>
    </source>
</evidence>
<proteinExistence type="predicted"/>
<dbReference type="HOGENOM" id="CLU_640134_0_0_1"/>
<dbReference type="GeneID" id="7845970"/>
<organism evidence="1 2">
    <name type="scientific">Tetrahymena thermophila (strain SB210)</name>
    <dbReference type="NCBI Taxonomy" id="312017"/>
    <lineage>
        <taxon>Eukaryota</taxon>
        <taxon>Sar</taxon>
        <taxon>Alveolata</taxon>
        <taxon>Ciliophora</taxon>
        <taxon>Intramacronucleata</taxon>
        <taxon>Oligohymenophorea</taxon>
        <taxon>Hymenostomatida</taxon>
        <taxon>Tetrahymenina</taxon>
        <taxon>Tetrahymenidae</taxon>
        <taxon>Tetrahymena</taxon>
    </lineage>
</organism>
<keyword evidence="2" id="KW-1185">Reference proteome</keyword>
<reference evidence="2" key="1">
    <citation type="journal article" date="2006" name="PLoS Biol.">
        <title>Macronuclear genome sequence of the ciliate Tetrahymena thermophila, a model eukaryote.</title>
        <authorList>
            <person name="Eisen J.A."/>
            <person name="Coyne R.S."/>
            <person name="Wu M."/>
            <person name="Wu D."/>
            <person name="Thiagarajan M."/>
            <person name="Wortman J.R."/>
            <person name="Badger J.H."/>
            <person name="Ren Q."/>
            <person name="Amedeo P."/>
            <person name="Jones K.M."/>
            <person name="Tallon L.J."/>
            <person name="Delcher A.L."/>
            <person name="Salzberg S.L."/>
            <person name="Silva J.C."/>
            <person name="Haas B.J."/>
            <person name="Majoros W.H."/>
            <person name="Farzad M."/>
            <person name="Carlton J.M."/>
            <person name="Smith R.K. Jr."/>
            <person name="Garg J."/>
            <person name="Pearlman R.E."/>
            <person name="Karrer K.M."/>
            <person name="Sun L."/>
            <person name="Manning G."/>
            <person name="Elde N.C."/>
            <person name="Turkewitz A.P."/>
            <person name="Asai D.J."/>
            <person name="Wilkes D.E."/>
            <person name="Wang Y."/>
            <person name="Cai H."/>
            <person name="Collins K."/>
            <person name="Stewart B.A."/>
            <person name="Lee S.R."/>
            <person name="Wilamowska K."/>
            <person name="Weinberg Z."/>
            <person name="Ruzzo W.L."/>
            <person name="Wloga D."/>
            <person name="Gaertig J."/>
            <person name="Frankel J."/>
            <person name="Tsao C.-C."/>
            <person name="Gorovsky M.A."/>
            <person name="Keeling P.J."/>
            <person name="Waller R.F."/>
            <person name="Patron N.J."/>
            <person name="Cherry J.M."/>
            <person name="Stover N.A."/>
            <person name="Krieger C.J."/>
            <person name="del Toro C."/>
            <person name="Ryder H.F."/>
            <person name="Williamson S.C."/>
            <person name="Barbeau R.A."/>
            <person name="Hamilton E.P."/>
            <person name="Orias E."/>
        </authorList>
    </citation>
    <scope>NUCLEOTIDE SEQUENCE [LARGE SCALE GENOMIC DNA]</scope>
    <source>
        <strain evidence="2">SB210</strain>
    </source>
</reference>
<dbReference type="RefSeq" id="XP_001017103.2">
    <property type="nucleotide sequence ID" value="XM_001017103.2"/>
</dbReference>
<accession>Q23KI5</accession>
<dbReference type="Proteomes" id="UP000009168">
    <property type="component" value="Unassembled WGS sequence"/>
</dbReference>
<dbReference type="EMBL" id="GG662673">
    <property type="protein sequence ID" value="EAR96858.2"/>
    <property type="molecule type" value="Genomic_DNA"/>
</dbReference>
<dbReference type="OrthoDB" id="10587655at2759"/>
<protein>
    <submittedName>
        <fullName evidence="1">Uncharacterized protein</fullName>
    </submittedName>
</protein>
<sequence>MIFVYSLIADFADCIKESDIPDSDCIKNQLFYRSQLEKELRRFPSVGLYEGETKEDWDKFVQYLETVYNDIDGERREVIDKVKIELNKRKQYFDDLLSDIGLNSDSSIRRINNRLSNYICCPEYKQYIDLEANYQKALTLMNQYQLPDSDIRQKILVGLRKKYSEDVCQDKLKEVIDKNQKVVQNGKQQLDDLLLQLQANDKYQRYQLMLQELKAYREEWKKVDSNIGKENISRGKSFEDKCLKEGVDLILRQLKLKKRNVKVLTNLQWAECPGEIDIAIFDKYQTKVLCLAECKSRLFDLVSGYKQSGPDRSPEKQSIKLFQKNIPVPRDVPCYVLTCLPPNDYFLGIESKVKLDLNKYTLESDFADINFDEVYNTLRPKYEKQQSPIKWFEKYSETNLIVLN</sequence>